<comment type="caution">
    <text evidence="2">The sequence shown here is derived from an EMBL/GenBank/DDBJ whole genome shotgun (WGS) entry which is preliminary data.</text>
</comment>
<dbReference type="InterPro" id="IPR011856">
    <property type="entry name" value="tRNA_endonuc-like_dom_sf"/>
</dbReference>
<evidence type="ECO:0000313" key="3">
    <source>
        <dbReference type="Proteomes" id="UP000070675"/>
    </source>
</evidence>
<evidence type="ECO:0000313" key="2">
    <source>
        <dbReference type="EMBL" id="KXB35481.1"/>
    </source>
</evidence>
<gene>
    <name evidence="2" type="ORF">HMPREF3192_00131</name>
</gene>
<keyword evidence="3" id="KW-1185">Reference proteome</keyword>
<protein>
    <submittedName>
        <fullName evidence="2">Uncharacterized protein</fullName>
    </submittedName>
</protein>
<name>A0A133XX25_9ACTN</name>
<dbReference type="InterPro" id="IPR003509">
    <property type="entry name" value="UPF0102_YraN-like"/>
</dbReference>
<dbReference type="Proteomes" id="UP000070675">
    <property type="component" value="Unassembled WGS sequence"/>
</dbReference>
<dbReference type="GO" id="GO:0003676">
    <property type="term" value="F:nucleic acid binding"/>
    <property type="evidence" value="ECO:0007669"/>
    <property type="project" value="InterPro"/>
</dbReference>
<dbReference type="EMBL" id="LSCR01000002">
    <property type="protein sequence ID" value="KXB35481.1"/>
    <property type="molecule type" value="Genomic_DNA"/>
</dbReference>
<reference evidence="3" key="1">
    <citation type="submission" date="2016-01" db="EMBL/GenBank/DDBJ databases">
        <authorList>
            <person name="Mitreva M."/>
            <person name="Pepin K.H."/>
            <person name="Mihindukulasuriya K.A."/>
            <person name="Fulton R."/>
            <person name="Fronick C."/>
            <person name="O'Laughlin M."/>
            <person name="Miner T."/>
            <person name="Herter B."/>
            <person name="Rosa B.A."/>
            <person name="Cordes M."/>
            <person name="Tomlinson C."/>
            <person name="Wollam A."/>
            <person name="Palsikar V.B."/>
            <person name="Mardis E.R."/>
            <person name="Wilson R.K."/>
        </authorList>
    </citation>
    <scope>NUCLEOTIDE SEQUENCE [LARGE SCALE GENOMIC DNA]</scope>
    <source>
        <strain evidence="3">DNF00019</strain>
    </source>
</reference>
<dbReference type="Pfam" id="PF02021">
    <property type="entry name" value="UPF0102"/>
    <property type="match status" value="1"/>
</dbReference>
<sequence>MDMEITLPEALSITKGRLFDKYIEKYSAAEVGREGEHIAQQYLMQRGYTIRGINLRIQGVEVDIFARSNHDDRIHKEVCAGVCVDDSVQLGEHVLVEVKTRLCLDSDEKSVFPEIAVDKKKYKRYKKAAQYFENTFDEITSVRFDVISIQILSNNLAHVHHMIDAYNLDE</sequence>
<dbReference type="OrthoDB" id="9794876at2"/>
<organism evidence="2 3">
    <name type="scientific">Atopobium deltae</name>
    <dbReference type="NCBI Taxonomy" id="1393034"/>
    <lineage>
        <taxon>Bacteria</taxon>
        <taxon>Bacillati</taxon>
        <taxon>Actinomycetota</taxon>
        <taxon>Coriobacteriia</taxon>
        <taxon>Coriobacteriales</taxon>
        <taxon>Atopobiaceae</taxon>
        <taxon>Atopobium</taxon>
    </lineage>
</organism>
<evidence type="ECO:0000256" key="1">
    <source>
        <dbReference type="ARBA" id="ARBA00006738"/>
    </source>
</evidence>
<accession>A0A133XX25</accession>
<comment type="similarity">
    <text evidence="1">Belongs to the UPF0102 family.</text>
</comment>
<proteinExistence type="inferred from homology"/>
<dbReference type="PANTHER" id="PTHR34039">
    <property type="entry name" value="UPF0102 PROTEIN YRAN"/>
    <property type="match status" value="1"/>
</dbReference>
<dbReference type="AlphaFoldDB" id="A0A133XX25"/>
<dbReference type="Gene3D" id="3.40.1350.10">
    <property type="match status" value="1"/>
</dbReference>
<dbReference type="STRING" id="1393034.HMPREF3192_00131"/>
<dbReference type="PANTHER" id="PTHR34039:SF1">
    <property type="entry name" value="UPF0102 PROTEIN YRAN"/>
    <property type="match status" value="1"/>
</dbReference>
<dbReference type="PATRIC" id="fig|1393034.3.peg.124"/>